<comment type="caution">
    <text evidence="1">The sequence shown here is derived from an EMBL/GenBank/DDBJ whole genome shotgun (WGS) entry which is preliminary data.</text>
</comment>
<keyword evidence="2" id="KW-1185">Reference proteome</keyword>
<protein>
    <submittedName>
        <fullName evidence="1">Uncharacterized protein</fullName>
    </submittedName>
</protein>
<evidence type="ECO:0000313" key="1">
    <source>
        <dbReference type="EMBL" id="KAG9220415.1"/>
    </source>
</evidence>
<gene>
    <name evidence="1" type="ORF">CCMSSC00406_0003871</name>
</gene>
<proteinExistence type="predicted"/>
<evidence type="ECO:0000313" key="2">
    <source>
        <dbReference type="Proteomes" id="UP000824881"/>
    </source>
</evidence>
<sequence>MQLRTIFAIAVNISVLFVLATPVSQLLKDEHGGALAPRSTDAGGTRIGGGRTSISGNNTFGGAEGGDVSGNTSATNSNGVNSSNGNNVNIGNNGGNSGNSGNLGNGGNVGGVNSGNNGGINGPRFVESTA</sequence>
<dbReference type="EMBL" id="WQMT02000007">
    <property type="protein sequence ID" value="KAG9220415.1"/>
    <property type="molecule type" value="Genomic_DNA"/>
</dbReference>
<dbReference type="Proteomes" id="UP000824881">
    <property type="component" value="Unassembled WGS sequence"/>
</dbReference>
<organism evidence="1 2">
    <name type="scientific">Pleurotus cornucopiae</name>
    <name type="common">Cornucopia mushroom</name>
    <dbReference type="NCBI Taxonomy" id="5321"/>
    <lineage>
        <taxon>Eukaryota</taxon>
        <taxon>Fungi</taxon>
        <taxon>Dikarya</taxon>
        <taxon>Basidiomycota</taxon>
        <taxon>Agaricomycotina</taxon>
        <taxon>Agaricomycetes</taxon>
        <taxon>Agaricomycetidae</taxon>
        <taxon>Agaricales</taxon>
        <taxon>Pleurotineae</taxon>
        <taxon>Pleurotaceae</taxon>
        <taxon>Pleurotus</taxon>
    </lineage>
</organism>
<reference evidence="1 2" key="1">
    <citation type="journal article" date="2021" name="Appl. Environ. Microbiol.">
        <title>Genetic linkage and physical mapping for an oyster mushroom Pleurotus cornucopiae and QTL analysis for the trait cap color.</title>
        <authorList>
            <person name="Zhang Y."/>
            <person name="Gao W."/>
            <person name="Sonnenberg A."/>
            <person name="Chen Q."/>
            <person name="Zhang J."/>
            <person name="Huang C."/>
        </authorList>
    </citation>
    <scope>NUCLEOTIDE SEQUENCE [LARGE SCALE GENOMIC DNA]</scope>
    <source>
        <strain evidence="1">CCMSSC00406</strain>
    </source>
</reference>
<name>A0ACB7IQL4_PLECO</name>
<accession>A0ACB7IQL4</accession>